<dbReference type="Pfam" id="PF08565">
    <property type="entry name" value="CDC37_M"/>
    <property type="match status" value="1"/>
</dbReference>
<dbReference type="AlphaFoldDB" id="A0A0C9Y5N0"/>
<dbReference type="SMART" id="SM01070">
    <property type="entry name" value="CDC37_M"/>
    <property type="match status" value="1"/>
</dbReference>
<feature type="domain" description="Cdc37 C-terminal" evidence="7">
    <location>
        <begin position="387"/>
        <end position="484"/>
    </location>
</feature>
<dbReference type="GO" id="GO:0006457">
    <property type="term" value="P:protein folding"/>
    <property type="evidence" value="ECO:0007669"/>
    <property type="project" value="TreeGrafter"/>
</dbReference>
<dbReference type="OrthoDB" id="440202at2759"/>
<evidence type="ECO:0000259" key="7">
    <source>
        <dbReference type="SMART" id="SM01069"/>
    </source>
</evidence>
<keyword evidence="3" id="KW-0963">Cytoplasm</keyword>
<dbReference type="InterPro" id="IPR013873">
    <property type="entry name" value="Cdc37_C"/>
</dbReference>
<comment type="similarity">
    <text evidence="2">Belongs to the CDC37 family.</text>
</comment>
<accession>A0A0C9Y5N0</accession>
<dbReference type="SMART" id="SM01069">
    <property type="entry name" value="CDC37_C"/>
    <property type="match status" value="1"/>
</dbReference>
<evidence type="ECO:0000256" key="2">
    <source>
        <dbReference type="ARBA" id="ARBA00006222"/>
    </source>
</evidence>
<dbReference type="EMBL" id="KN838581">
    <property type="protein sequence ID" value="KIK03358.1"/>
    <property type="molecule type" value="Genomic_DNA"/>
</dbReference>
<feature type="domain" description="Cdc37 N-terminal" evidence="9">
    <location>
        <begin position="2"/>
        <end position="194"/>
    </location>
</feature>
<keyword evidence="4" id="KW-0143">Chaperone</keyword>
<dbReference type="GO" id="GO:0031072">
    <property type="term" value="F:heat shock protein binding"/>
    <property type="evidence" value="ECO:0007669"/>
    <property type="project" value="TreeGrafter"/>
</dbReference>
<evidence type="ECO:0000256" key="4">
    <source>
        <dbReference type="ARBA" id="ARBA00023186"/>
    </source>
</evidence>
<evidence type="ECO:0000256" key="1">
    <source>
        <dbReference type="ARBA" id="ARBA00004496"/>
    </source>
</evidence>
<reference evidence="10 11" key="1">
    <citation type="submission" date="2014-04" db="EMBL/GenBank/DDBJ databases">
        <authorList>
            <consortium name="DOE Joint Genome Institute"/>
            <person name="Kuo A."/>
            <person name="Kohler A."/>
            <person name="Nagy L.G."/>
            <person name="Floudas D."/>
            <person name="Copeland A."/>
            <person name="Barry K.W."/>
            <person name="Cichocki N."/>
            <person name="Veneault-Fourrey C."/>
            <person name="LaButti K."/>
            <person name="Lindquist E.A."/>
            <person name="Lipzen A."/>
            <person name="Lundell T."/>
            <person name="Morin E."/>
            <person name="Murat C."/>
            <person name="Sun H."/>
            <person name="Tunlid A."/>
            <person name="Henrissat B."/>
            <person name="Grigoriev I.V."/>
            <person name="Hibbett D.S."/>
            <person name="Martin F."/>
            <person name="Nordberg H.P."/>
            <person name="Cantor M.N."/>
            <person name="Hua S.X."/>
        </authorList>
    </citation>
    <scope>NUCLEOTIDE SEQUENCE [LARGE SCALE GENOMIC DNA]</scope>
    <source>
        <strain evidence="10 11">LaAM-08-1</strain>
    </source>
</reference>
<dbReference type="Proteomes" id="UP000054477">
    <property type="component" value="Unassembled WGS sequence"/>
</dbReference>
<dbReference type="GO" id="GO:0050821">
    <property type="term" value="P:protein stabilization"/>
    <property type="evidence" value="ECO:0007669"/>
    <property type="project" value="TreeGrafter"/>
</dbReference>
<comment type="subcellular location">
    <subcellularLocation>
        <location evidence="1">Cytoplasm</location>
    </subcellularLocation>
</comment>
<evidence type="ECO:0000313" key="11">
    <source>
        <dbReference type="Proteomes" id="UP000054477"/>
    </source>
</evidence>
<feature type="compositionally biased region" description="Pro residues" evidence="6">
    <location>
        <begin position="197"/>
        <end position="206"/>
    </location>
</feature>
<dbReference type="STRING" id="1095629.A0A0C9Y5N0"/>
<feature type="compositionally biased region" description="Basic and acidic residues" evidence="6">
    <location>
        <begin position="208"/>
        <end position="221"/>
    </location>
</feature>
<reference evidence="11" key="2">
    <citation type="submission" date="2015-01" db="EMBL/GenBank/DDBJ databases">
        <title>Evolutionary Origins and Diversification of the Mycorrhizal Mutualists.</title>
        <authorList>
            <consortium name="DOE Joint Genome Institute"/>
            <consortium name="Mycorrhizal Genomics Consortium"/>
            <person name="Kohler A."/>
            <person name="Kuo A."/>
            <person name="Nagy L.G."/>
            <person name="Floudas D."/>
            <person name="Copeland A."/>
            <person name="Barry K.W."/>
            <person name="Cichocki N."/>
            <person name="Veneault-Fourrey C."/>
            <person name="LaButti K."/>
            <person name="Lindquist E.A."/>
            <person name="Lipzen A."/>
            <person name="Lundell T."/>
            <person name="Morin E."/>
            <person name="Murat C."/>
            <person name="Riley R."/>
            <person name="Ohm R."/>
            <person name="Sun H."/>
            <person name="Tunlid A."/>
            <person name="Henrissat B."/>
            <person name="Grigoriev I.V."/>
            <person name="Hibbett D.S."/>
            <person name="Martin F."/>
        </authorList>
    </citation>
    <scope>NUCLEOTIDE SEQUENCE [LARGE SCALE GENOMIC DNA]</scope>
    <source>
        <strain evidence="11">LaAM-08-1</strain>
    </source>
</reference>
<feature type="compositionally biased region" description="Basic and acidic residues" evidence="6">
    <location>
        <begin position="176"/>
        <end position="192"/>
    </location>
</feature>
<dbReference type="InterPro" id="IPR038189">
    <property type="entry name" value="Cdc37_Hsp90-bd_sf"/>
</dbReference>
<dbReference type="GO" id="GO:0051082">
    <property type="term" value="F:unfolded protein binding"/>
    <property type="evidence" value="ECO:0007669"/>
    <property type="project" value="TreeGrafter"/>
</dbReference>
<dbReference type="InterPro" id="IPR013874">
    <property type="entry name" value="Cdc37_Hsp90-bd"/>
</dbReference>
<evidence type="ECO:0000259" key="8">
    <source>
        <dbReference type="SMART" id="SM01070"/>
    </source>
</evidence>
<dbReference type="PANTHER" id="PTHR12800">
    <property type="entry name" value="CDC37-RELATED"/>
    <property type="match status" value="1"/>
</dbReference>
<evidence type="ECO:0000313" key="10">
    <source>
        <dbReference type="EMBL" id="KIK03358.1"/>
    </source>
</evidence>
<evidence type="ECO:0000256" key="3">
    <source>
        <dbReference type="ARBA" id="ARBA00022490"/>
    </source>
</evidence>
<evidence type="ECO:0000256" key="6">
    <source>
        <dbReference type="SAM" id="MobiDB-lite"/>
    </source>
</evidence>
<dbReference type="InterPro" id="IPR013855">
    <property type="entry name" value="Cdc37_N_dom"/>
</dbReference>
<dbReference type="GO" id="GO:0051087">
    <property type="term" value="F:protein-folding chaperone binding"/>
    <property type="evidence" value="ECO:0007669"/>
    <property type="project" value="TreeGrafter"/>
</dbReference>
<organism evidence="10 11">
    <name type="scientific">Laccaria amethystina LaAM-08-1</name>
    <dbReference type="NCBI Taxonomy" id="1095629"/>
    <lineage>
        <taxon>Eukaryota</taxon>
        <taxon>Fungi</taxon>
        <taxon>Dikarya</taxon>
        <taxon>Basidiomycota</taxon>
        <taxon>Agaricomycotina</taxon>
        <taxon>Agaricomycetes</taxon>
        <taxon>Agaricomycetidae</taxon>
        <taxon>Agaricales</taxon>
        <taxon>Agaricineae</taxon>
        <taxon>Hydnangiaceae</taxon>
        <taxon>Laccaria</taxon>
    </lineage>
</organism>
<dbReference type="Pfam" id="PF03234">
    <property type="entry name" value="CDC37_N"/>
    <property type="match status" value="1"/>
</dbReference>
<proteinExistence type="inferred from homology"/>
<dbReference type="SUPFAM" id="SSF101391">
    <property type="entry name" value="Hsp90 co-chaperone CDC37"/>
    <property type="match status" value="1"/>
</dbReference>
<dbReference type="InterPro" id="IPR004918">
    <property type="entry name" value="Cdc37"/>
</dbReference>
<dbReference type="Gene3D" id="1.20.58.610">
    <property type="entry name" value="Cdc37, Hsp90 binding domain"/>
    <property type="match status" value="1"/>
</dbReference>
<dbReference type="HOGENOM" id="CLU_033261_0_0_1"/>
<dbReference type="PANTHER" id="PTHR12800:SF4">
    <property type="entry name" value="HSP90 CO-CHAPERONE CDC37"/>
    <property type="match status" value="1"/>
</dbReference>
<dbReference type="GO" id="GO:0019901">
    <property type="term" value="F:protein kinase binding"/>
    <property type="evidence" value="ECO:0007669"/>
    <property type="project" value="InterPro"/>
</dbReference>
<feature type="region of interest" description="Disordered" evidence="6">
    <location>
        <begin position="168"/>
        <end position="249"/>
    </location>
</feature>
<evidence type="ECO:0000256" key="5">
    <source>
        <dbReference type="ARBA" id="ARBA00031396"/>
    </source>
</evidence>
<name>A0A0C9Y5N0_9AGAR</name>
<dbReference type="Pfam" id="PF08564">
    <property type="entry name" value="CDC37_C"/>
    <property type="match status" value="1"/>
</dbReference>
<protein>
    <recommendedName>
        <fullName evidence="5">Hsp90 chaperone protein kinase-targeting subunit</fullName>
    </recommendedName>
</protein>
<feature type="compositionally biased region" description="Acidic residues" evidence="6">
    <location>
        <begin position="237"/>
        <end position="247"/>
    </location>
</feature>
<dbReference type="GO" id="GO:0005737">
    <property type="term" value="C:cytoplasm"/>
    <property type="evidence" value="ECO:0007669"/>
    <property type="project" value="UniProtKB-SubCell"/>
</dbReference>
<sequence>MPLNYSKWDQLELSDDSDIEGHPNVDKKSLIRWKQRDIHEKREVRKHRISHLHAQIACNNVLLPRIKDITARLEDPSASPPATAYFTSLVEQLTTKPSLDCPPGNDPTKLEQTYDGMLLSLLRQVSEDAKAKFKDVARSEKEEKIAKELTELMVGHVKHLGETVKKDELELEKEEQEQKKHITSDDIHEGFESKYVPPKPEPPPVPHTKLDAPKEKKKVTEYEVLNPKASASSAADPETEEEEDDENAALPELTPSLEAFSKLPLHNYEQSFHFIQAHRDVYVSGASDALLVAAFQAQSEGKSKYAKQCVHQSLLLQYCEKLGRDGVGVFFKKMIAGDKRAEKVFVEDVENTYNHLVNRVKISQEEQSQGKEQIQLVAENPDTEIRFNVPDGPPPENLVLEGPGTEGMDVEEVRKALQFRWDVFQGFPPALQEALRDGGLDKVNKVLGDMDVPEAEGIVGDLDMAGILGFAEGGIRDETGATSST</sequence>
<keyword evidence="11" id="KW-1185">Reference proteome</keyword>
<gene>
    <name evidence="10" type="ORF">K443DRAFT_676843</name>
</gene>
<dbReference type="SMART" id="SM01071">
    <property type="entry name" value="CDC37_N"/>
    <property type="match status" value="1"/>
</dbReference>
<feature type="domain" description="Cdc37 Hsp90 binding" evidence="8">
    <location>
        <begin position="193"/>
        <end position="372"/>
    </location>
</feature>
<evidence type="ECO:0000259" key="9">
    <source>
        <dbReference type="SMART" id="SM01071"/>
    </source>
</evidence>